<gene>
    <name evidence="1" type="ORF">HZZ10_06600</name>
</gene>
<accession>A0A853ERY2</accession>
<keyword evidence="2" id="KW-1185">Reference proteome</keyword>
<comment type="caution">
    <text evidence="1">The sequence shown here is derived from an EMBL/GenBank/DDBJ whole genome shotgun (WGS) entry which is preliminary data.</text>
</comment>
<dbReference type="RefSeq" id="WP_179912909.1">
    <property type="nucleotide sequence ID" value="NZ_JACBYE010000011.1"/>
</dbReference>
<dbReference type="PANTHER" id="PTHR37694">
    <property type="entry name" value="SLR8022 PROTEIN"/>
    <property type="match status" value="1"/>
</dbReference>
<dbReference type="AlphaFoldDB" id="A0A853ERY2"/>
<protein>
    <submittedName>
        <fullName evidence="1">Cupin</fullName>
    </submittedName>
</protein>
<dbReference type="InterPro" id="IPR011051">
    <property type="entry name" value="RmlC_Cupin_sf"/>
</dbReference>
<reference evidence="1 2" key="1">
    <citation type="submission" date="2020-07" db="EMBL/GenBank/DDBJ databases">
        <title>MOT database genomes.</title>
        <authorList>
            <person name="Joseph S."/>
            <person name="Aduse-Opoku J."/>
            <person name="Hashim A."/>
            <person name="Wade W."/>
            <person name="Curtis M."/>
        </authorList>
    </citation>
    <scope>NUCLEOTIDE SEQUENCE [LARGE SCALE GENOMIC DNA]</scope>
    <source>
        <strain evidence="1 2">DSM 100099</strain>
    </source>
</reference>
<proteinExistence type="predicted"/>
<evidence type="ECO:0000313" key="2">
    <source>
        <dbReference type="Proteomes" id="UP000561011"/>
    </source>
</evidence>
<organism evidence="1 2">
    <name type="scientific">Sanguibacter inulinus</name>
    <dbReference type="NCBI Taxonomy" id="60922"/>
    <lineage>
        <taxon>Bacteria</taxon>
        <taxon>Bacillati</taxon>
        <taxon>Actinomycetota</taxon>
        <taxon>Actinomycetes</taxon>
        <taxon>Micrococcales</taxon>
        <taxon>Sanguibacteraceae</taxon>
        <taxon>Sanguibacter</taxon>
    </lineage>
</organism>
<dbReference type="Proteomes" id="UP000561011">
    <property type="component" value="Unassembled WGS sequence"/>
</dbReference>
<name>A0A853ERY2_9MICO</name>
<evidence type="ECO:0000313" key="1">
    <source>
        <dbReference type="EMBL" id="NYS93197.1"/>
    </source>
</evidence>
<dbReference type="Gene3D" id="2.60.120.10">
    <property type="entry name" value="Jelly Rolls"/>
    <property type="match status" value="1"/>
</dbReference>
<dbReference type="PANTHER" id="PTHR37694:SF1">
    <property type="entry name" value="SLR8022 PROTEIN"/>
    <property type="match status" value="1"/>
</dbReference>
<dbReference type="SUPFAM" id="SSF51182">
    <property type="entry name" value="RmlC-like cupins"/>
    <property type="match status" value="1"/>
</dbReference>
<dbReference type="InterPro" id="IPR014710">
    <property type="entry name" value="RmlC-like_jellyroll"/>
</dbReference>
<sequence length="115" mass="12109">MAHLGRLAQSHLEAARAADHGRSAELLLHDGPLRQTLIALAAGTELAEHNSPNAASLQVLLGRVRVTGGQTEAMAAGEIAVLTHLRHAVLAEEDSVFLLTTVTGVEPSDQPLRAR</sequence>
<dbReference type="EMBL" id="JACBYE010000011">
    <property type="protein sequence ID" value="NYS93197.1"/>
    <property type="molecule type" value="Genomic_DNA"/>
</dbReference>